<sequence>MKTHRMLCFGRHDESGNAALVVEASTLAEQERLMFARQQDASATVFIDANTAGDMQLDFYYPHARSPLCLHATLAASAVFFERNPQTSKVRFVTGMHRQTLDVERIDGLIFVGVKAQRCPDLAVDIAEVAQLLRIETRELKSVPRLASVGSAKLLVEVDEPSVLAALNPDLHGISNWSREHGVSGMYAYCRVDDDVYAGRNFNHLEPRFEDAATGVAAGALALSLERSITLLQGDALGQPCTLLARYMDGAVQIGGRAVRRETSPV</sequence>
<reference evidence="1 2" key="1">
    <citation type="submission" date="2024-01" db="EMBL/GenBank/DDBJ databases">
        <title>The diversity of rhizobia nodulating Mimosa spp. in eleven states of Brazil covering several biomes is determined by host plant, location, and edaphic factors.</title>
        <authorList>
            <person name="Rouws L."/>
            <person name="Barauna A."/>
            <person name="Beukes C."/>
            <person name="De Faria S.M."/>
            <person name="Gross E."/>
            <person name="Dos Reis Junior F.B."/>
            <person name="Simon M."/>
            <person name="Maluk M."/>
            <person name="Odee D.W."/>
            <person name="Kenicer G."/>
            <person name="Young J.P.W."/>
            <person name="Reis V.M."/>
            <person name="Zilli J."/>
            <person name="James E.K."/>
        </authorList>
    </citation>
    <scope>NUCLEOTIDE SEQUENCE [LARGE SCALE GENOMIC DNA]</scope>
    <source>
        <strain evidence="1 2">JPY77</strain>
    </source>
</reference>
<dbReference type="PANTHER" id="PTHR13774">
    <property type="entry name" value="PHENAZINE BIOSYNTHESIS PROTEIN"/>
    <property type="match status" value="1"/>
</dbReference>
<dbReference type="RefSeq" id="WP_201647405.1">
    <property type="nucleotide sequence ID" value="NZ_CAJHCS010000001.1"/>
</dbReference>
<proteinExistence type="predicted"/>
<evidence type="ECO:0000313" key="1">
    <source>
        <dbReference type="EMBL" id="MEM5285172.1"/>
    </source>
</evidence>
<dbReference type="Proteomes" id="UP001494588">
    <property type="component" value="Unassembled WGS sequence"/>
</dbReference>
<gene>
    <name evidence="1" type="ORF">V4C55_05620</name>
</gene>
<keyword evidence="2" id="KW-1185">Reference proteome</keyword>
<comment type="caution">
    <text evidence="1">The sequence shown here is derived from an EMBL/GenBank/DDBJ whole genome shotgun (WGS) entry which is preliminary data.</text>
</comment>
<name>A0ABU9Q6X8_9BURK</name>
<dbReference type="Gene3D" id="3.10.310.10">
    <property type="entry name" value="Diaminopimelate Epimerase, Chain A, domain 1"/>
    <property type="match status" value="2"/>
</dbReference>
<dbReference type="EMBL" id="JAZHGC010000004">
    <property type="protein sequence ID" value="MEM5285172.1"/>
    <property type="molecule type" value="Genomic_DNA"/>
</dbReference>
<dbReference type="InterPro" id="IPR003719">
    <property type="entry name" value="Phenazine_PhzF-like"/>
</dbReference>
<evidence type="ECO:0000313" key="2">
    <source>
        <dbReference type="Proteomes" id="UP001494588"/>
    </source>
</evidence>
<protein>
    <submittedName>
        <fullName evidence="1">PhzF family phenazine biosynthesis protein</fullName>
    </submittedName>
</protein>
<dbReference type="SUPFAM" id="SSF54506">
    <property type="entry name" value="Diaminopimelate epimerase-like"/>
    <property type="match status" value="1"/>
</dbReference>
<dbReference type="PIRSF" id="PIRSF016184">
    <property type="entry name" value="PhzC_PhzF"/>
    <property type="match status" value="1"/>
</dbReference>
<organism evidence="1 2">
    <name type="scientific">Paraburkholderia sabiae</name>
    <dbReference type="NCBI Taxonomy" id="273251"/>
    <lineage>
        <taxon>Bacteria</taxon>
        <taxon>Pseudomonadati</taxon>
        <taxon>Pseudomonadota</taxon>
        <taxon>Betaproteobacteria</taxon>
        <taxon>Burkholderiales</taxon>
        <taxon>Burkholderiaceae</taxon>
        <taxon>Paraburkholderia</taxon>
    </lineage>
</organism>
<accession>A0ABU9Q6X8</accession>
<dbReference type="Pfam" id="PF02567">
    <property type="entry name" value="PhzC-PhzF"/>
    <property type="match status" value="1"/>
</dbReference>